<feature type="domain" description="BZIP" evidence="2">
    <location>
        <begin position="93"/>
        <end position="119"/>
    </location>
</feature>
<comment type="caution">
    <text evidence="3">The sequence shown here is derived from an EMBL/GenBank/DDBJ whole genome shotgun (WGS) entry which is preliminary data.</text>
</comment>
<dbReference type="EMBL" id="JASPKZ010001615">
    <property type="protein sequence ID" value="KAJ9597383.1"/>
    <property type="molecule type" value="Genomic_DNA"/>
</dbReference>
<evidence type="ECO:0000259" key="2">
    <source>
        <dbReference type="Pfam" id="PF07716"/>
    </source>
</evidence>
<dbReference type="GO" id="GO:0005634">
    <property type="term" value="C:nucleus"/>
    <property type="evidence" value="ECO:0007669"/>
    <property type="project" value="UniProtKB-ARBA"/>
</dbReference>
<dbReference type="Gene3D" id="1.20.5.170">
    <property type="match status" value="1"/>
</dbReference>
<dbReference type="Pfam" id="PF07716">
    <property type="entry name" value="bZIP_2"/>
    <property type="match status" value="1"/>
</dbReference>
<gene>
    <name evidence="3" type="ORF">L9F63_011772</name>
</gene>
<protein>
    <recommendedName>
        <fullName evidence="2">BZIP domain-containing protein</fullName>
    </recommendedName>
</protein>
<dbReference type="InterPro" id="IPR046347">
    <property type="entry name" value="bZIP_sf"/>
</dbReference>
<feature type="compositionally biased region" description="Polar residues" evidence="1">
    <location>
        <begin position="57"/>
        <end position="70"/>
    </location>
</feature>
<evidence type="ECO:0000313" key="4">
    <source>
        <dbReference type="Proteomes" id="UP001233999"/>
    </source>
</evidence>
<feature type="compositionally biased region" description="Basic and acidic residues" evidence="1">
    <location>
        <begin position="83"/>
        <end position="121"/>
    </location>
</feature>
<accession>A0AAD8AGJ6</accession>
<feature type="non-terminal residue" evidence="3">
    <location>
        <position position="121"/>
    </location>
</feature>
<dbReference type="InterPro" id="IPR004827">
    <property type="entry name" value="bZIP"/>
</dbReference>
<keyword evidence="4" id="KW-1185">Reference proteome</keyword>
<dbReference type="Proteomes" id="UP001233999">
    <property type="component" value="Unassembled WGS sequence"/>
</dbReference>
<feature type="region of interest" description="Disordered" evidence="1">
    <location>
        <begin position="1"/>
        <end position="30"/>
    </location>
</feature>
<name>A0AAD8AGJ6_DIPPU</name>
<dbReference type="GO" id="GO:0003700">
    <property type="term" value="F:DNA-binding transcription factor activity"/>
    <property type="evidence" value="ECO:0007669"/>
    <property type="project" value="InterPro"/>
</dbReference>
<reference evidence="3" key="1">
    <citation type="journal article" date="2023" name="IScience">
        <title>Live-bearing cockroach genome reveals convergent evolutionary mechanisms linked to viviparity in insects and beyond.</title>
        <authorList>
            <person name="Fouks B."/>
            <person name="Harrison M.C."/>
            <person name="Mikhailova A.A."/>
            <person name="Marchal E."/>
            <person name="English S."/>
            <person name="Carruthers M."/>
            <person name="Jennings E.C."/>
            <person name="Chiamaka E.L."/>
            <person name="Frigard R.A."/>
            <person name="Pippel M."/>
            <person name="Attardo G.M."/>
            <person name="Benoit J.B."/>
            <person name="Bornberg-Bauer E."/>
            <person name="Tobe S.S."/>
        </authorList>
    </citation>
    <scope>NUCLEOTIDE SEQUENCE</scope>
    <source>
        <strain evidence="3">Stay&amp;Tobe</strain>
    </source>
</reference>
<sequence>SPTVNGPEALGVDSILRYRPTMDSGYRPTMDSDQMVQRLQQQQQHNPVLLDFSYCPTRSTSPISSDSPALNTERETSTAADCKQYKESGELEKDEAYLEKRRRNNEAAKRSRDARKQKESN</sequence>
<reference evidence="3" key="2">
    <citation type="submission" date="2023-05" db="EMBL/GenBank/DDBJ databases">
        <authorList>
            <person name="Fouks B."/>
        </authorList>
    </citation>
    <scope>NUCLEOTIDE SEQUENCE</scope>
    <source>
        <strain evidence="3">Stay&amp;Tobe</strain>
        <tissue evidence="3">Testes</tissue>
    </source>
</reference>
<organism evidence="3 4">
    <name type="scientific">Diploptera punctata</name>
    <name type="common">Pacific beetle cockroach</name>
    <dbReference type="NCBI Taxonomy" id="6984"/>
    <lineage>
        <taxon>Eukaryota</taxon>
        <taxon>Metazoa</taxon>
        <taxon>Ecdysozoa</taxon>
        <taxon>Arthropoda</taxon>
        <taxon>Hexapoda</taxon>
        <taxon>Insecta</taxon>
        <taxon>Pterygota</taxon>
        <taxon>Neoptera</taxon>
        <taxon>Polyneoptera</taxon>
        <taxon>Dictyoptera</taxon>
        <taxon>Blattodea</taxon>
        <taxon>Blaberoidea</taxon>
        <taxon>Blaberidae</taxon>
        <taxon>Diplopterinae</taxon>
        <taxon>Diploptera</taxon>
    </lineage>
</organism>
<feature type="non-terminal residue" evidence="3">
    <location>
        <position position="1"/>
    </location>
</feature>
<evidence type="ECO:0000313" key="3">
    <source>
        <dbReference type="EMBL" id="KAJ9597383.1"/>
    </source>
</evidence>
<proteinExistence type="predicted"/>
<dbReference type="SUPFAM" id="SSF57959">
    <property type="entry name" value="Leucine zipper domain"/>
    <property type="match status" value="1"/>
</dbReference>
<dbReference type="AlphaFoldDB" id="A0AAD8AGJ6"/>
<evidence type="ECO:0000256" key="1">
    <source>
        <dbReference type="SAM" id="MobiDB-lite"/>
    </source>
</evidence>
<dbReference type="CDD" id="cd14695">
    <property type="entry name" value="bZIP_HLF"/>
    <property type="match status" value="1"/>
</dbReference>
<feature type="region of interest" description="Disordered" evidence="1">
    <location>
        <begin position="57"/>
        <end position="121"/>
    </location>
</feature>